<gene>
    <name evidence="2" type="ORF">L336_0063</name>
</gene>
<sequence>MKTPTTHLKNNYASGKVPRWLVVLISVIFGLLIVGGVIFIVVMNMTDSPKKVSDEFVNDVQSANTEAAYALTSEGFRGATSRDDLDAVIKRVSPALQGDEKVTARAVETTAGSSQKAIIVYTVDTSSGTKYIRVILEKNGDNWRVMNFRSSNSSLEAKIE</sequence>
<dbReference type="HOGENOM" id="CLU_1649036_0_0_0"/>
<dbReference type="RefSeq" id="WP_015641225.1">
    <property type="nucleotide sequence ID" value="NC_021219.1"/>
</dbReference>
<feature type="transmembrane region" description="Helical" evidence="1">
    <location>
        <begin position="20"/>
        <end position="42"/>
    </location>
</feature>
<protein>
    <recommendedName>
        <fullName evidence="4">DUF4878 domain-containing protein</fullName>
    </recommendedName>
</protein>
<dbReference type="AlphaFoldDB" id="R4PLT1"/>
<evidence type="ECO:0000256" key="1">
    <source>
        <dbReference type="SAM" id="Phobius"/>
    </source>
</evidence>
<dbReference type="STRING" id="1332188.L336_0063"/>
<proteinExistence type="predicted"/>
<name>R4PLT1_9BACT</name>
<dbReference type="KEGG" id="saal:L336_0063"/>
<organism evidence="2 3">
    <name type="scientific">Candidatus Saccharimonas aalborgensis</name>
    <dbReference type="NCBI Taxonomy" id="1332188"/>
    <lineage>
        <taxon>Bacteria</taxon>
        <taxon>Candidatus Saccharimonadota</taxon>
        <taxon>Candidatus Saccharimonadia</taxon>
        <taxon>Candidatus Saccharimonadales</taxon>
        <taxon>Candidatus Saccharimonadaceae</taxon>
        <taxon>Candidatus Saccharimonas</taxon>
    </lineage>
</organism>
<dbReference type="Proteomes" id="UP000013893">
    <property type="component" value="Chromosome"/>
</dbReference>
<accession>R4PLT1</accession>
<keyword evidence="1" id="KW-0472">Membrane</keyword>
<evidence type="ECO:0000313" key="2">
    <source>
        <dbReference type="EMBL" id="AGL61774.1"/>
    </source>
</evidence>
<evidence type="ECO:0000313" key="3">
    <source>
        <dbReference type="Proteomes" id="UP000013893"/>
    </source>
</evidence>
<keyword evidence="1" id="KW-0812">Transmembrane</keyword>
<reference evidence="2 3" key="1">
    <citation type="journal article" date="2013" name="Nat. Biotechnol.">
        <title>Genome sequences of rare, uncultured bacteria obtained by differential coverage binning of multiple metagenomes.</title>
        <authorList>
            <person name="Albertsen M."/>
            <person name="Hugenholtz P."/>
            <person name="Skarshewski A."/>
            <person name="Nielsen K.L."/>
            <person name="Tyson G.W."/>
            <person name="Nielsen P.H."/>
        </authorList>
    </citation>
    <scope>NUCLEOTIDE SEQUENCE [LARGE SCALE GENOMIC DNA]</scope>
    <source>
        <strain evidence="2">TM71</strain>
    </source>
</reference>
<keyword evidence="1" id="KW-1133">Transmembrane helix</keyword>
<evidence type="ECO:0008006" key="4">
    <source>
        <dbReference type="Google" id="ProtNLM"/>
    </source>
</evidence>
<dbReference type="EMBL" id="CP005957">
    <property type="protein sequence ID" value="AGL61774.1"/>
    <property type="molecule type" value="Genomic_DNA"/>
</dbReference>
<keyword evidence="3" id="KW-1185">Reference proteome</keyword>